<gene>
    <name evidence="1" type="ORF">JCM19274_560</name>
</gene>
<accession>A0A090WT10</accession>
<protein>
    <submittedName>
        <fullName evidence="1">Putative iron-regulated membrane protein</fullName>
    </submittedName>
</protein>
<organism evidence="1 2">
    <name type="scientific">Algibacter lectus</name>
    <dbReference type="NCBI Taxonomy" id="221126"/>
    <lineage>
        <taxon>Bacteria</taxon>
        <taxon>Pseudomonadati</taxon>
        <taxon>Bacteroidota</taxon>
        <taxon>Flavobacteriia</taxon>
        <taxon>Flavobacteriales</taxon>
        <taxon>Flavobacteriaceae</taxon>
        <taxon>Algibacter</taxon>
    </lineage>
</organism>
<dbReference type="EMBL" id="BBNU01000010">
    <property type="protein sequence ID" value="GAL80270.1"/>
    <property type="molecule type" value="Genomic_DNA"/>
</dbReference>
<reference evidence="1 2" key="1">
    <citation type="journal article" date="2014" name="Genome Announc.">
        <title>Draft Genome Sequences of Marine Flavobacterium Algibacter lectus Strains SS8 and NR4.</title>
        <authorList>
            <person name="Takatani N."/>
            <person name="Nakanishi M."/>
            <person name="Meirelles P."/>
            <person name="Mino S."/>
            <person name="Suda W."/>
            <person name="Oshima K."/>
            <person name="Hattori M."/>
            <person name="Ohkuma M."/>
            <person name="Hosokawa M."/>
            <person name="Miyashita K."/>
            <person name="Thompson F.L."/>
            <person name="Niwa A."/>
            <person name="Sawabe T."/>
            <person name="Sawabe T."/>
        </authorList>
    </citation>
    <scope>NUCLEOTIDE SEQUENCE [LARGE SCALE GENOMIC DNA]</scope>
    <source>
        <strain evidence="2">JCM19274</strain>
    </source>
</reference>
<sequence>MVLYDGDQAKLYEDLEYSHPHYELSKDTLKTDFDANMYLEKTKDLWQDFNVVEMHIFNYGTTNMHLLLNGHLNFKDKFTGIGGGYL</sequence>
<proteinExistence type="predicted"/>
<evidence type="ECO:0000313" key="2">
    <source>
        <dbReference type="Proteomes" id="UP000029643"/>
    </source>
</evidence>
<dbReference type="Proteomes" id="UP000029643">
    <property type="component" value="Unassembled WGS sequence"/>
</dbReference>
<name>A0A090WT10_9FLAO</name>
<comment type="caution">
    <text evidence="1">The sequence shown here is derived from an EMBL/GenBank/DDBJ whole genome shotgun (WGS) entry which is preliminary data.</text>
</comment>
<evidence type="ECO:0000313" key="1">
    <source>
        <dbReference type="EMBL" id="GAL80270.1"/>
    </source>
</evidence>
<dbReference type="AlphaFoldDB" id="A0A090WT10"/>